<keyword evidence="1" id="KW-1133">Transmembrane helix</keyword>
<feature type="transmembrane region" description="Helical" evidence="1">
    <location>
        <begin position="6"/>
        <end position="22"/>
    </location>
</feature>
<organism evidence="2 3">
    <name type="scientific">Falsigemmobacter faecalis</name>
    <dbReference type="NCBI Taxonomy" id="2488730"/>
    <lineage>
        <taxon>Bacteria</taxon>
        <taxon>Pseudomonadati</taxon>
        <taxon>Pseudomonadota</taxon>
        <taxon>Alphaproteobacteria</taxon>
        <taxon>Rhodobacterales</taxon>
        <taxon>Paracoccaceae</taxon>
        <taxon>Falsigemmobacter</taxon>
    </lineage>
</organism>
<protein>
    <submittedName>
        <fullName evidence="2">Uncharacterized protein</fullName>
    </submittedName>
</protein>
<name>A0A3P3DR23_9RHOB</name>
<keyword evidence="1" id="KW-0812">Transmembrane</keyword>
<evidence type="ECO:0000313" key="3">
    <source>
        <dbReference type="Proteomes" id="UP000282125"/>
    </source>
</evidence>
<reference evidence="2 3" key="1">
    <citation type="submission" date="2018-11" db="EMBL/GenBank/DDBJ databases">
        <title>Gemmobacter sp. nov., YIM 102744-1 draft genome.</title>
        <authorList>
            <person name="Li G."/>
            <person name="Jiang Y."/>
        </authorList>
    </citation>
    <scope>NUCLEOTIDE SEQUENCE [LARGE SCALE GENOMIC DNA]</scope>
    <source>
        <strain evidence="2 3">YIM 102744-1</strain>
    </source>
</reference>
<comment type="caution">
    <text evidence="2">The sequence shown here is derived from an EMBL/GenBank/DDBJ whole genome shotgun (WGS) entry which is preliminary data.</text>
</comment>
<proteinExistence type="predicted"/>
<dbReference type="RefSeq" id="WP_124964056.1">
    <property type="nucleotide sequence ID" value="NZ_RRAZ01000006.1"/>
</dbReference>
<dbReference type="AlphaFoldDB" id="A0A3P3DR23"/>
<keyword evidence="1" id="KW-0472">Membrane</keyword>
<evidence type="ECO:0000313" key="2">
    <source>
        <dbReference type="EMBL" id="RRH76669.1"/>
    </source>
</evidence>
<keyword evidence="3" id="KW-1185">Reference proteome</keyword>
<feature type="transmembrane region" description="Helical" evidence="1">
    <location>
        <begin position="64"/>
        <end position="84"/>
    </location>
</feature>
<evidence type="ECO:0000256" key="1">
    <source>
        <dbReference type="SAM" id="Phobius"/>
    </source>
</evidence>
<gene>
    <name evidence="2" type="ORF">EG244_05745</name>
</gene>
<dbReference type="EMBL" id="RRAZ01000006">
    <property type="protein sequence ID" value="RRH76669.1"/>
    <property type="molecule type" value="Genomic_DNA"/>
</dbReference>
<accession>A0A3P3DR23</accession>
<sequence>MTVMPAVSLSLLVLALLAFGLLRRRRLHLRPAPAPLWSVPPGQAYGLRPPGSLRQERVLRTSAGMRRLIVLLSLSLLLSLSALQDLQQSLLFWTAAVLLAVVIWQSLAAQTWELRFDQLGLSWPAGPAGRREGRMWRELSGLSRDDPLSLVLHFADGSALVIPKHIEGRGELLQIAEHWIAAAQGSASDAGTSRS</sequence>
<dbReference type="OrthoDB" id="9846844at2"/>
<dbReference type="Proteomes" id="UP000282125">
    <property type="component" value="Unassembled WGS sequence"/>
</dbReference>
<feature type="transmembrane region" description="Helical" evidence="1">
    <location>
        <begin position="90"/>
        <end position="109"/>
    </location>
</feature>